<organism evidence="1 2">
    <name type="scientific">Meiothermus luteus</name>
    <dbReference type="NCBI Taxonomy" id="2026184"/>
    <lineage>
        <taxon>Bacteria</taxon>
        <taxon>Thermotogati</taxon>
        <taxon>Deinococcota</taxon>
        <taxon>Deinococci</taxon>
        <taxon>Thermales</taxon>
        <taxon>Thermaceae</taxon>
        <taxon>Meiothermus</taxon>
    </lineage>
</organism>
<dbReference type="EMBL" id="QWKZ01000001">
    <property type="protein sequence ID" value="RIH90171.1"/>
    <property type="molecule type" value="Genomic_DNA"/>
</dbReference>
<dbReference type="OrthoDB" id="26397at2"/>
<dbReference type="Proteomes" id="UP000265800">
    <property type="component" value="Unassembled WGS sequence"/>
</dbReference>
<name>A0A399F6D0_9DEIN</name>
<dbReference type="AlphaFoldDB" id="A0A399F6D0"/>
<evidence type="ECO:0000313" key="1">
    <source>
        <dbReference type="EMBL" id="RIH90171.1"/>
    </source>
</evidence>
<proteinExistence type="predicted"/>
<accession>A0A399F6D0</accession>
<reference evidence="1 2" key="1">
    <citation type="submission" date="2018-08" db="EMBL/GenBank/DDBJ databases">
        <title>Meiothermus luteus KCTC 52599 genome sequencing project.</title>
        <authorList>
            <person name="Da Costa M.S."/>
            <person name="Albuquerque L."/>
            <person name="Raposo P."/>
            <person name="Froufe H.J.C."/>
            <person name="Barroso C.S."/>
            <person name="Egas C."/>
        </authorList>
    </citation>
    <scope>NUCLEOTIDE SEQUENCE [LARGE SCALE GENOMIC DNA]</scope>
    <source>
        <strain evidence="1 2">KCTC 52599</strain>
    </source>
</reference>
<sequence length="73" mass="8275">MNASDLIENNELLGRWFYYQGRDCVVRAVSAVRAEHGRAGYEVGTWALEVDGVMVERVYGTLEAATRRLIEKI</sequence>
<comment type="caution">
    <text evidence="1">The sequence shown here is derived from an EMBL/GenBank/DDBJ whole genome shotgun (WGS) entry which is preliminary data.</text>
</comment>
<keyword evidence="2" id="KW-1185">Reference proteome</keyword>
<dbReference type="RefSeq" id="WP_119358815.1">
    <property type="nucleotide sequence ID" value="NZ_QWKZ01000001.1"/>
</dbReference>
<gene>
    <name evidence="1" type="ORF">Mlute_00093</name>
</gene>
<protein>
    <submittedName>
        <fullName evidence="1">Uncharacterized protein</fullName>
    </submittedName>
</protein>
<evidence type="ECO:0000313" key="2">
    <source>
        <dbReference type="Proteomes" id="UP000265800"/>
    </source>
</evidence>